<dbReference type="InterPro" id="IPR012678">
    <property type="entry name" value="Ribosomal_uL23/eL15/eS24_sf"/>
</dbReference>
<dbReference type="InterPro" id="IPR013025">
    <property type="entry name" value="Ribosomal_uL23-like"/>
</dbReference>
<protein>
    <recommendedName>
        <fullName evidence="6">Large ribosomal subunit protein uL23</fullName>
    </recommendedName>
</protein>
<dbReference type="RefSeq" id="WP_262429581.1">
    <property type="nucleotide sequence ID" value="NZ_JACRTG010000018.1"/>
</dbReference>
<dbReference type="NCBIfam" id="NF004366">
    <property type="entry name" value="PRK05738.3-2"/>
    <property type="match status" value="1"/>
</dbReference>
<evidence type="ECO:0000256" key="2">
    <source>
        <dbReference type="ARBA" id="ARBA00022730"/>
    </source>
</evidence>
<keyword evidence="3 6" id="KW-0694">RNA-binding</keyword>
<dbReference type="PANTHER" id="PTHR11620">
    <property type="entry name" value="60S RIBOSOMAL PROTEIN L23A"/>
    <property type="match status" value="1"/>
</dbReference>
<dbReference type="InterPro" id="IPR012677">
    <property type="entry name" value="Nucleotide-bd_a/b_plait_sf"/>
</dbReference>
<dbReference type="SUPFAM" id="SSF54189">
    <property type="entry name" value="Ribosomal proteins S24e, L23 and L15e"/>
    <property type="match status" value="1"/>
</dbReference>
<dbReference type="FunFam" id="3.30.70.330:FF:000001">
    <property type="entry name" value="50S ribosomal protein L23"/>
    <property type="match status" value="1"/>
</dbReference>
<dbReference type="Proteomes" id="UP000601171">
    <property type="component" value="Unassembled WGS sequence"/>
</dbReference>
<keyword evidence="5 6" id="KW-0687">Ribonucleoprotein</keyword>
<dbReference type="GO" id="GO:0006412">
    <property type="term" value="P:translation"/>
    <property type="evidence" value="ECO:0007669"/>
    <property type="project" value="UniProtKB-UniRule"/>
</dbReference>
<evidence type="ECO:0000256" key="5">
    <source>
        <dbReference type="ARBA" id="ARBA00023274"/>
    </source>
</evidence>
<dbReference type="PROSITE" id="PS00050">
    <property type="entry name" value="RIBOSOMAL_L23"/>
    <property type="match status" value="1"/>
</dbReference>
<comment type="function">
    <text evidence="6">One of the early assembly proteins it binds 23S rRNA. One of the proteins that surrounds the polypeptide exit tunnel on the outside of the ribosome. Forms the main docking site for trigger factor binding to the ribosome.</text>
</comment>
<dbReference type="GO" id="GO:0005840">
    <property type="term" value="C:ribosome"/>
    <property type="evidence" value="ECO:0007669"/>
    <property type="project" value="UniProtKB-KW"/>
</dbReference>
<dbReference type="GO" id="GO:1990904">
    <property type="term" value="C:ribonucleoprotein complex"/>
    <property type="evidence" value="ECO:0007669"/>
    <property type="project" value="UniProtKB-KW"/>
</dbReference>
<comment type="subunit">
    <text evidence="6">Part of the 50S ribosomal subunit. Contacts protein L29, and trigger factor when it is bound to the ribosome.</text>
</comment>
<evidence type="ECO:0000256" key="3">
    <source>
        <dbReference type="ARBA" id="ARBA00022884"/>
    </source>
</evidence>
<keyword evidence="4 6" id="KW-0689">Ribosomal protein</keyword>
<dbReference type="EMBL" id="JACRTG010000018">
    <property type="protein sequence ID" value="MBC8588128.1"/>
    <property type="molecule type" value="Genomic_DNA"/>
</dbReference>
<dbReference type="GO" id="GO:0019843">
    <property type="term" value="F:rRNA binding"/>
    <property type="evidence" value="ECO:0007669"/>
    <property type="project" value="UniProtKB-UniRule"/>
</dbReference>
<evidence type="ECO:0000256" key="7">
    <source>
        <dbReference type="RuleBase" id="RU003934"/>
    </source>
</evidence>
<dbReference type="Gene3D" id="3.30.70.330">
    <property type="match status" value="1"/>
</dbReference>
<dbReference type="HAMAP" id="MF_01369_B">
    <property type="entry name" value="Ribosomal_uL23_B"/>
    <property type="match status" value="1"/>
</dbReference>
<dbReference type="InterPro" id="IPR001014">
    <property type="entry name" value="Ribosomal_uL23_CS"/>
</dbReference>
<dbReference type="GO" id="GO:0003735">
    <property type="term" value="F:structural constituent of ribosome"/>
    <property type="evidence" value="ECO:0007669"/>
    <property type="project" value="InterPro"/>
</dbReference>
<evidence type="ECO:0000256" key="1">
    <source>
        <dbReference type="ARBA" id="ARBA00006700"/>
    </source>
</evidence>
<accession>A0A926ETU3</accession>
<keyword evidence="9" id="KW-1185">Reference proteome</keyword>
<evidence type="ECO:0000313" key="8">
    <source>
        <dbReference type="EMBL" id="MBC8588128.1"/>
    </source>
</evidence>
<dbReference type="AlphaFoldDB" id="A0A926ETU3"/>
<comment type="caution">
    <text evidence="8">The sequence shown here is derived from an EMBL/GenBank/DDBJ whole genome shotgun (WGS) entry which is preliminary data.</text>
</comment>
<name>A0A926ETU3_9FIRM</name>
<evidence type="ECO:0000256" key="4">
    <source>
        <dbReference type="ARBA" id="ARBA00022980"/>
    </source>
</evidence>
<organism evidence="8 9">
    <name type="scientific">Paratissierella segnis</name>
    <dbReference type="NCBI Taxonomy" id="2763679"/>
    <lineage>
        <taxon>Bacteria</taxon>
        <taxon>Bacillati</taxon>
        <taxon>Bacillota</taxon>
        <taxon>Tissierellia</taxon>
        <taxon>Tissierellales</taxon>
        <taxon>Tissierellaceae</taxon>
        <taxon>Paratissierella</taxon>
    </lineage>
</organism>
<proteinExistence type="inferred from homology"/>
<gene>
    <name evidence="6 8" type="primary">rplW</name>
    <name evidence="8" type="ORF">H8707_07740</name>
</gene>
<dbReference type="NCBIfam" id="NF004363">
    <property type="entry name" value="PRK05738.2-4"/>
    <property type="match status" value="1"/>
</dbReference>
<evidence type="ECO:0000256" key="6">
    <source>
        <dbReference type="HAMAP-Rule" id="MF_01369"/>
    </source>
</evidence>
<keyword evidence="2 6" id="KW-0699">rRNA-binding</keyword>
<dbReference type="Pfam" id="PF00276">
    <property type="entry name" value="Ribosomal_L23"/>
    <property type="match status" value="1"/>
</dbReference>
<evidence type="ECO:0000313" key="9">
    <source>
        <dbReference type="Proteomes" id="UP000601171"/>
    </source>
</evidence>
<sequence length="97" mass="11218">MRIPHDIIIKPIITEKSMEDMESGKYTFAVDKRANKSEIKRAIESIFGVKVDKVNTMNMLGKVKRQGMNSGRRPSWKKAIVKLTEDSKRIEFFEGMQ</sequence>
<comment type="similarity">
    <text evidence="1 6 7">Belongs to the universal ribosomal protein uL23 family.</text>
</comment>
<reference evidence="8" key="1">
    <citation type="submission" date="2020-08" db="EMBL/GenBank/DDBJ databases">
        <title>Genome public.</title>
        <authorList>
            <person name="Liu C."/>
            <person name="Sun Q."/>
        </authorList>
    </citation>
    <scope>NUCLEOTIDE SEQUENCE</scope>
    <source>
        <strain evidence="8">BX21</strain>
    </source>
</reference>